<accession>A0AAV3Y7E0</accession>
<sequence length="206" mass="24515">MESKYRYLNTPKIFRLNLESMKKEKEEEEKEQEEEKKEKEEEEREQEEKREEEEEKEEERRRREEEEEEEAEEEDEEEEEQEDVVEEEEEKEEEEEEKKEEEQEEVVVAVEEDKKKKKSPHSLQAHFIFSSSYGNNMPSLCSHSFFFFCRKASPLIKKSTFSGNSPVKSTAIKTIIYNTIANNVVVALHGIGRSCQSSLCNRETPS</sequence>
<feature type="compositionally biased region" description="Acidic residues" evidence="1">
    <location>
        <begin position="65"/>
        <end position="105"/>
    </location>
</feature>
<evidence type="ECO:0000313" key="3">
    <source>
        <dbReference type="Proteomes" id="UP000735302"/>
    </source>
</evidence>
<gene>
    <name evidence="2" type="ORF">PoB_000521200</name>
</gene>
<dbReference type="Proteomes" id="UP000735302">
    <property type="component" value="Unassembled WGS sequence"/>
</dbReference>
<organism evidence="2 3">
    <name type="scientific">Plakobranchus ocellatus</name>
    <dbReference type="NCBI Taxonomy" id="259542"/>
    <lineage>
        <taxon>Eukaryota</taxon>
        <taxon>Metazoa</taxon>
        <taxon>Spiralia</taxon>
        <taxon>Lophotrochozoa</taxon>
        <taxon>Mollusca</taxon>
        <taxon>Gastropoda</taxon>
        <taxon>Heterobranchia</taxon>
        <taxon>Euthyneura</taxon>
        <taxon>Panpulmonata</taxon>
        <taxon>Sacoglossa</taxon>
        <taxon>Placobranchoidea</taxon>
        <taxon>Plakobranchidae</taxon>
        <taxon>Plakobranchus</taxon>
    </lineage>
</organism>
<dbReference type="EMBL" id="BLXT01000597">
    <property type="protein sequence ID" value="GFN78706.1"/>
    <property type="molecule type" value="Genomic_DNA"/>
</dbReference>
<keyword evidence="3" id="KW-1185">Reference proteome</keyword>
<proteinExistence type="predicted"/>
<evidence type="ECO:0000256" key="1">
    <source>
        <dbReference type="SAM" id="MobiDB-lite"/>
    </source>
</evidence>
<name>A0AAV3Y7E0_9GAST</name>
<feature type="compositionally biased region" description="Acidic residues" evidence="1">
    <location>
        <begin position="40"/>
        <end position="57"/>
    </location>
</feature>
<evidence type="ECO:0000313" key="2">
    <source>
        <dbReference type="EMBL" id="GFN78706.1"/>
    </source>
</evidence>
<comment type="caution">
    <text evidence="2">The sequence shown here is derived from an EMBL/GenBank/DDBJ whole genome shotgun (WGS) entry which is preliminary data.</text>
</comment>
<protein>
    <submittedName>
        <fullName evidence="2">Uncharacterized protein</fullName>
    </submittedName>
</protein>
<dbReference type="AlphaFoldDB" id="A0AAV3Y7E0"/>
<feature type="region of interest" description="Disordered" evidence="1">
    <location>
        <begin position="1"/>
        <end position="119"/>
    </location>
</feature>
<reference evidence="2 3" key="1">
    <citation type="journal article" date="2021" name="Elife">
        <title>Chloroplast acquisition without the gene transfer in kleptoplastic sea slugs, Plakobranchus ocellatus.</title>
        <authorList>
            <person name="Maeda T."/>
            <person name="Takahashi S."/>
            <person name="Yoshida T."/>
            <person name="Shimamura S."/>
            <person name="Takaki Y."/>
            <person name="Nagai Y."/>
            <person name="Toyoda A."/>
            <person name="Suzuki Y."/>
            <person name="Arimoto A."/>
            <person name="Ishii H."/>
            <person name="Satoh N."/>
            <person name="Nishiyama T."/>
            <person name="Hasebe M."/>
            <person name="Maruyama T."/>
            <person name="Minagawa J."/>
            <person name="Obokata J."/>
            <person name="Shigenobu S."/>
        </authorList>
    </citation>
    <scope>NUCLEOTIDE SEQUENCE [LARGE SCALE GENOMIC DNA]</scope>
</reference>